<dbReference type="OrthoDB" id="980655at2"/>
<keyword evidence="2" id="KW-1185">Reference proteome</keyword>
<evidence type="ECO:0000313" key="2">
    <source>
        <dbReference type="Proteomes" id="UP000283523"/>
    </source>
</evidence>
<accession>A0A418MFM8</accession>
<proteinExistence type="predicted"/>
<dbReference type="RefSeq" id="WP_119667468.1">
    <property type="nucleotide sequence ID" value="NZ_QXED01000002.1"/>
</dbReference>
<gene>
    <name evidence="1" type="ORF">DYU11_09870</name>
</gene>
<dbReference type="EMBL" id="QXED01000002">
    <property type="protein sequence ID" value="RIV25586.1"/>
    <property type="molecule type" value="Genomic_DNA"/>
</dbReference>
<protein>
    <submittedName>
        <fullName evidence="1">Uncharacterized protein</fullName>
    </submittedName>
</protein>
<evidence type="ECO:0000313" key="1">
    <source>
        <dbReference type="EMBL" id="RIV25586.1"/>
    </source>
</evidence>
<organism evidence="1 2">
    <name type="scientific">Fibrisoma montanum</name>
    <dbReference type="NCBI Taxonomy" id="2305895"/>
    <lineage>
        <taxon>Bacteria</taxon>
        <taxon>Pseudomonadati</taxon>
        <taxon>Bacteroidota</taxon>
        <taxon>Cytophagia</taxon>
        <taxon>Cytophagales</taxon>
        <taxon>Spirosomataceae</taxon>
        <taxon>Fibrisoma</taxon>
    </lineage>
</organism>
<comment type="caution">
    <text evidence="1">The sequence shown here is derived from an EMBL/GenBank/DDBJ whole genome shotgun (WGS) entry which is preliminary data.</text>
</comment>
<sequence>MGKKKIILANIGNRNLTYKGKTLIPDTRPTEPPSSFREQTKALLDEYDTVREDLNEQILTVLLNDIGVEQIDYVVLFASDNQIAGDRNDQDTIHEAAILKRLLADRMNLVAEVVPYTGNVTHNDDLLRFYRDALRPYQQTEHDLVVCDAGGTAQQKSALKIGAEYLLPPDRYTVRYVLPSGRVTPVEQVEYRRIIDEEQVAALVEHGQYAGAMAIYSAINRRDEIVERLIRFADLRVKSLWADARKELSASVMALLPFLKQFGSGKPSGNYAQFAPFFKEQAFFLLCERFEIAQNAWRLRDYSGAVLNFQIFQETFLNTFITSFGAYDLVGNYYNACTKLIEDLTNDQSPIVGLFGGSLKQGVPLTIRYAQSLAHNAAAIQRLFNWFEQSNAVLNGTRKGTDSLRNNIAHNGKGVDEKLLLSVFPAFDQMLIDIQYTLGIPSASSFVIVDKLITNRLRQ</sequence>
<name>A0A418MFM8_9BACT</name>
<dbReference type="Proteomes" id="UP000283523">
    <property type="component" value="Unassembled WGS sequence"/>
</dbReference>
<dbReference type="AlphaFoldDB" id="A0A418MFM8"/>
<reference evidence="1 2" key="1">
    <citation type="submission" date="2018-08" db="EMBL/GenBank/DDBJ databases">
        <title>Fibrisoma montanum sp. nov., isolated from Danxia mountain soil.</title>
        <authorList>
            <person name="Huang Y."/>
        </authorList>
    </citation>
    <scope>NUCLEOTIDE SEQUENCE [LARGE SCALE GENOMIC DNA]</scope>
    <source>
        <strain evidence="1 2">HYT19</strain>
    </source>
</reference>